<name>A0A9Q0GXF8_9MAGN</name>
<reference evidence="2" key="1">
    <citation type="journal article" date="2023" name="Plant J.">
        <title>The genome of the king protea, Protea cynaroides.</title>
        <authorList>
            <person name="Chang J."/>
            <person name="Duong T.A."/>
            <person name="Schoeman C."/>
            <person name="Ma X."/>
            <person name="Roodt D."/>
            <person name="Barker N."/>
            <person name="Li Z."/>
            <person name="Van de Peer Y."/>
            <person name="Mizrachi E."/>
        </authorList>
    </citation>
    <scope>NUCLEOTIDE SEQUENCE</scope>
    <source>
        <tissue evidence="2">Young leaves</tissue>
    </source>
</reference>
<accession>A0A9Q0GXF8</accession>
<dbReference type="Pfam" id="PF20431">
    <property type="entry name" value="E_motif"/>
    <property type="match status" value="1"/>
</dbReference>
<dbReference type="GO" id="GO:0005737">
    <property type="term" value="C:cytoplasm"/>
    <property type="evidence" value="ECO:0007669"/>
    <property type="project" value="UniProtKB-ARBA"/>
</dbReference>
<dbReference type="InterPro" id="IPR011990">
    <property type="entry name" value="TPR-like_helical_dom_sf"/>
</dbReference>
<dbReference type="InterPro" id="IPR046960">
    <property type="entry name" value="PPR_At4g14850-like_plant"/>
</dbReference>
<organism evidence="2 3">
    <name type="scientific">Protea cynaroides</name>
    <dbReference type="NCBI Taxonomy" id="273540"/>
    <lineage>
        <taxon>Eukaryota</taxon>
        <taxon>Viridiplantae</taxon>
        <taxon>Streptophyta</taxon>
        <taxon>Embryophyta</taxon>
        <taxon>Tracheophyta</taxon>
        <taxon>Spermatophyta</taxon>
        <taxon>Magnoliopsida</taxon>
        <taxon>Proteales</taxon>
        <taxon>Proteaceae</taxon>
        <taxon>Protea</taxon>
    </lineage>
</organism>
<dbReference type="Proteomes" id="UP001141806">
    <property type="component" value="Unassembled WGS sequence"/>
</dbReference>
<dbReference type="Pfam" id="PF01535">
    <property type="entry name" value="PPR"/>
    <property type="match status" value="2"/>
</dbReference>
<proteinExistence type="predicted"/>
<dbReference type="InterPro" id="IPR002885">
    <property type="entry name" value="PPR_rpt"/>
</dbReference>
<protein>
    <recommendedName>
        <fullName evidence="4">Pentatricopeptide repeat-containing protein</fullName>
    </recommendedName>
</protein>
<sequence length="335" mass="37425">MPSASPEVPGERNLNKFVLSVLDKCNHLSHLKQLQAFLLSLGNGHAPFYAFKLSQYDLQKNGQCCVRTIGLWSSGHASARYMDPWIHIYRNRLGPNLFVSSALVDMCGKCGCLKEARMVFDETSERSLTFEIAIALFEEMIGTGVVSPDGITFVGLLNACTHGGLVEQGCCNYFISMAQDYGIESQIEHYGCVIDLLGRAGRFKEAMDIQPDEVVWSSLLNSCKFHGCMDLAEFAVQRLIEIDPHNAAYGLMLANIYGESGNTEHMRKVRKMLQEKGITKTPGCSRIEIDNQVHQFYSAHKIHTGIQEIYRVLESLLSLEQSSISKTNLHFKISC</sequence>
<keyword evidence="1" id="KW-0677">Repeat</keyword>
<dbReference type="PANTHER" id="PTHR47926">
    <property type="entry name" value="PENTATRICOPEPTIDE REPEAT-CONTAINING PROTEIN"/>
    <property type="match status" value="1"/>
</dbReference>
<dbReference type="OrthoDB" id="691369at2759"/>
<dbReference type="AlphaFoldDB" id="A0A9Q0GXF8"/>
<dbReference type="Gene3D" id="1.25.40.10">
    <property type="entry name" value="Tetratricopeptide repeat domain"/>
    <property type="match status" value="1"/>
</dbReference>
<evidence type="ECO:0000313" key="3">
    <source>
        <dbReference type="Proteomes" id="UP001141806"/>
    </source>
</evidence>
<dbReference type="GO" id="GO:0016556">
    <property type="term" value="P:mRNA modification"/>
    <property type="evidence" value="ECO:0007669"/>
    <property type="project" value="UniProtKB-ARBA"/>
</dbReference>
<dbReference type="GO" id="GO:0003723">
    <property type="term" value="F:RNA binding"/>
    <property type="evidence" value="ECO:0007669"/>
    <property type="project" value="InterPro"/>
</dbReference>
<evidence type="ECO:0008006" key="4">
    <source>
        <dbReference type="Google" id="ProtNLM"/>
    </source>
</evidence>
<comment type="caution">
    <text evidence="2">The sequence shown here is derived from an EMBL/GenBank/DDBJ whole genome shotgun (WGS) entry which is preliminary data.</text>
</comment>
<evidence type="ECO:0000313" key="2">
    <source>
        <dbReference type="EMBL" id="KAJ4955633.1"/>
    </source>
</evidence>
<dbReference type="InterPro" id="IPR046848">
    <property type="entry name" value="E_motif"/>
</dbReference>
<dbReference type="PANTHER" id="PTHR47926:SF453">
    <property type="entry name" value="PENTATRICOPEPTIDE REPEAT (PPR) SUPERFAMILY PROTEIN"/>
    <property type="match status" value="1"/>
</dbReference>
<gene>
    <name evidence="2" type="ORF">NE237_012416</name>
</gene>
<dbReference type="EMBL" id="JAMYWD010000011">
    <property type="protein sequence ID" value="KAJ4955633.1"/>
    <property type="molecule type" value="Genomic_DNA"/>
</dbReference>
<keyword evidence="3" id="KW-1185">Reference proteome</keyword>
<dbReference type="FunFam" id="1.25.40.10:FF:000277">
    <property type="entry name" value="Pentatricopeptide repeat-containing protein, mitochondrial"/>
    <property type="match status" value="1"/>
</dbReference>
<evidence type="ECO:0000256" key="1">
    <source>
        <dbReference type="ARBA" id="ARBA00022737"/>
    </source>
</evidence>